<feature type="binding site" evidence="9">
    <location>
        <position position="214"/>
    </location>
    <ligand>
        <name>substrate</name>
    </ligand>
</feature>
<feature type="active site" description="Proton acceptor" evidence="9">
    <location>
        <position position="168"/>
    </location>
</feature>
<comment type="function">
    <text evidence="9">Involved in the gluconeogenesis. Catalyzes stereospecifically the conversion of dihydroxyacetone phosphate (DHAP) to D-glyceraldehyde-3-phosphate (G3P).</text>
</comment>
<sequence>MRKKIIIGNWKMYKTMKEAEEFLTEFNEQTTGWSFDCDYGVAASFTNLHVLKAKKASDFIIAAQNCHDQAQGAFTGEVATNMLEELDVSYVIIGHSERREYFNETNESINRKLNWIFSSSKLLPILCCGETLAQYEKQETKKVIEEQIKAALKDLKQEDISKLVIAYEPIWAIGTGKTATDVEAQSVCSEIRNIVANLYSKDIADQVRIQYGGSVKPENIKTFLAQPDIDGALVGSASLKVADFINLLN</sequence>
<dbReference type="NCBIfam" id="TIGR00419">
    <property type="entry name" value="tim"/>
    <property type="match status" value="1"/>
</dbReference>
<evidence type="ECO:0000256" key="10">
    <source>
        <dbReference type="RuleBase" id="RU363013"/>
    </source>
</evidence>
<comment type="subcellular location">
    <subcellularLocation>
        <location evidence="9 10">Cytoplasm</location>
    </subcellularLocation>
</comment>
<feature type="binding site" evidence="9">
    <location>
        <begin position="9"/>
        <end position="11"/>
    </location>
    <ligand>
        <name>substrate</name>
    </ligand>
</feature>
<dbReference type="RefSeq" id="WP_168105189.1">
    <property type="nucleotide sequence ID" value="NZ_CP051215.1"/>
</dbReference>
<comment type="caution">
    <text evidence="11">The sequence shown here is derived from an EMBL/GenBank/DDBJ whole genome shotgun (WGS) entry which is preliminary data.</text>
</comment>
<comment type="pathway">
    <text evidence="1 9 10">Carbohydrate degradation; glycolysis; D-glyceraldehyde 3-phosphate from glycerone phosphate: step 1/1.</text>
</comment>
<organism evidence="11 12">
    <name type="scientific">Spiroplasma platyhelix PALS-1</name>
    <dbReference type="NCBI Taxonomy" id="1276218"/>
    <lineage>
        <taxon>Bacteria</taxon>
        <taxon>Bacillati</taxon>
        <taxon>Mycoplasmatota</taxon>
        <taxon>Mollicutes</taxon>
        <taxon>Entomoplasmatales</taxon>
        <taxon>Spiroplasmataceae</taxon>
        <taxon>Spiroplasma</taxon>
    </lineage>
</organism>
<dbReference type="GO" id="GO:0006094">
    <property type="term" value="P:gluconeogenesis"/>
    <property type="evidence" value="ECO:0007669"/>
    <property type="project" value="UniProtKB-UniRule"/>
</dbReference>
<dbReference type="PROSITE" id="PS00171">
    <property type="entry name" value="TIM_1"/>
    <property type="match status" value="1"/>
</dbReference>
<dbReference type="InterPro" id="IPR020861">
    <property type="entry name" value="Triosephosphate_isomerase_AS"/>
</dbReference>
<dbReference type="PROSITE" id="PS51440">
    <property type="entry name" value="TIM_2"/>
    <property type="match status" value="1"/>
</dbReference>
<evidence type="ECO:0000256" key="6">
    <source>
        <dbReference type="ARBA" id="ARBA00022490"/>
    </source>
</evidence>
<dbReference type="GO" id="GO:0004807">
    <property type="term" value="F:triose-phosphate isomerase activity"/>
    <property type="evidence" value="ECO:0007669"/>
    <property type="project" value="UniProtKB-UniRule"/>
</dbReference>
<dbReference type="PANTHER" id="PTHR21139">
    <property type="entry name" value="TRIOSEPHOSPHATE ISOMERASE"/>
    <property type="match status" value="1"/>
</dbReference>
<dbReference type="PANTHER" id="PTHR21139:SF42">
    <property type="entry name" value="TRIOSEPHOSPHATE ISOMERASE"/>
    <property type="match status" value="1"/>
</dbReference>
<dbReference type="Gene3D" id="3.20.20.70">
    <property type="entry name" value="Aldolase class I"/>
    <property type="match status" value="1"/>
</dbReference>
<dbReference type="Proteomes" id="UP000584587">
    <property type="component" value="Unassembled WGS sequence"/>
</dbReference>
<keyword evidence="5 9" id="KW-0312">Gluconeogenesis</keyword>
<dbReference type="Pfam" id="PF00121">
    <property type="entry name" value="TIM"/>
    <property type="match status" value="1"/>
</dbReference>
<evidence type="ECO:0000256" key="1">
    <source>
        <dbReference type="ARBA" id="ARBA00004680"/>
    </source>
</evidence>
<dbReference type="SUPFAM" id="SSF51351">
    <property type="entry name" value="Triosephosphate isomerase (TIM)"/>
    <property type="match status" value="1"/>
</dbReference>
<accession>A0A846UE05</accession>
<comment type="pathway">
    <text evidence="9 10">Carbohydrate biosynthesis; gluconeogenesis.</text>
</comment>
<dbReference type="GO" id="GO:0046166">
    <property type="term" value="P:glyceraldehyde-3-phosphate biosynthetic process"/>
    <property type="evidence" value="ECO:0007669"/>
    <property type="project" value="TreeGrafter"/>
</dbReference>
<dbReference type="UniPathway" id="UPA00138"/>
<comment type="similarity">
    <text evidence="2 9 10">Belongs to the triosephosphate isomerase family.</text>
</comment>
<gene>
    <name evidence="9" type="primary">tpiA</name>
    <name evidence="11" type="ORF">HER12_03040</name>
</gene>
<dbReference type="InterPro" id="IPR022896">
    <property type="entry name" value="TrioseP_Isoase_bac/euk"/>
</dbReference>
<reference evidence="11 12" key="1">
    <citation type="submission" date="2020-04" db="EMBL/GenBank/DDBJ databases">
        <title>Complete genome sequence of Spiroplasma platyhelix ATCC 51748, an insect isolate.</title>
        <authorList>
            <person name="Green E.A."/>
            <person name="Klassen J.L."/>
        </authorList>
    </citation>
    <scope>NUCLEOTIDE SEQUENCE [LARGE SCALE GENOMIC DNA]</scope>
    <source>
        <strain evidence="11 12">PALS-1</strain>
    </source>
</reference>
<evidence type="ECO:0000256" key="4">
    <source>
        <dbReference type="ARBA" id="ARBA00019397"/>
    </source>
</evidence>
<dbReference type="GO" id="GO:0006096">
    <property type="term" value="P:glycolytic process"/>
    <property type="evidence" value="ECO:0007669"/>
    <property type="project" value="UniProtKB-UniRule"/>
</dbReference>
<evidence type="ECO:0000256" key="2">
    <source>
        <dbReference type="ARBA" id="ARBA00007422"/>
    </source>
</evidence>
<keyword evidence="8 9" id="KW-0413">Isomerase</keyword>
<keyword evidence="7 9" id="KW-0324">Glycolysis</keyword>
<dbReference type="InterPro" id="IPR035990">
    <property type="entry name" value="TIM_sf"/>
</dbReference>
<dbReference type="EC" id="5.3.1.1" evidence="3 9"/>
<dbReference type="InterPro" id="IPR000652">
    <property type="entry name" value="Triosephosphate_isomerase"/>
</dbReference>
<keyword evidence="12" id="KW-1185">Reference proteome</keyword>
<evidence type="ECO:0000256" key="7">
    <source>
        <dbReference type="ARBA" id="ARBA00023152"/>
    </source>
</evidence>
<evidence type="ECO:0000256" key="3">
    <source>
        <dbReference type="ARBA" id="ARBA00011940"/>
    </source>
</evidence>
<evidence type="ECO:0000313" key="12">
    <source>
        <dbReference type="Proteomes" id="UP000584587"/>
    </source>
</evidence>
<evidence type="ECO:0000256" key="8">
    <source>
        <dbReference type="ARBA" id="ARBA00023235"/>
    </source>
</evidence>
<dbReference type="GO" id="GO:0019563">
    <property type="term" value="P:glycerol catabolic process"/>
    <property type="evidence" value="ECO:0007669"/>
    <property type="project" value="TreeGrafter"/>
</dbReference>
<comment type="subunit">
    <text evidence="9 10">Homodimer.</text>
</comment>
<comment type="catalytic activity">
    <reaction evidence="9 10">
        <text>D-glyceraldehyde 3-phosphate = dihydroxyacetone phosphate</text>
        <dbReference type="Rhea" id="RHEA:18585"/>
        <dbReference type="ChEBI" id="CHEBI:57642"/>
        <dbReference type="ChEBI" id="CHEBI:59776"/>
        <dbReference type="EC" id="5.3.1.1"/>
    </reaction>
</comment>
<dbReference type="FunFam" id="3.20.20.70:FF:000016">
    <property type="entry name" value="Triosephosphate isomerase"/>
    <property type="match status" value="1"/>
</dbReference>
<dbReference type="InterPro" id="IPR013785">
    <property type="entry name" value="Aldolase_TIM"/>
</dbReference>
<dbReference type="GO" id="GO:0005829">
    <property type="term" value="C:cytosol"/>
    <property type="evidence" value="ECO:0007669"/>
    <property type="project" value="TreeGrafter"/>
</dbReference>
<dbReference type="EMBL" id="JAAVVK010000002">
    <property type="protein sequence ID" value="NKE38718.1"/>
    <property type="molecule type" value="Genomic_DNA"/>
</dbReference>
<evidence type="ECO:0000256" key="5">
    <source>
        <dbReference type="ARBA" id="ARBA00022432"/>
    </source>
</evidence>
<feature type="binding site" evidence="9">
    <location>
        <position position="174"/>
    </location>
    <ligand>
        <name>substrate</name>
    </ligand>
</feature>
<comment type="caution">
    <text evidence="9">Lacks conserved residue(s) required for the propagation of feature annotation.</text>
</comment>
<dbReference type="AlphaFoldDB" id="A0A846UE05"/>
<proteinExistence type="inferred from homology"/>
<evidence type="ECO:0000256" key="9">
    <source>
        <dbReference type="HAMAP-Rule" id="MF_00147"/>
    </source>
</evidence>
<evidence type="ECO:0000313" key="11">
    <source>
        <dbReference type="EMBL" id="NKE38718.1"/>
    </source>
</evidence>
<dbReference type="HAMAP" id="MF_00147_B">
    <property type="entry name" value="TIM_B"/>
    <property type="match status" value="1"/>
</dbReference>
<name>A0A846UE05_9MOLU</name>
<protein>
    <recommendedName>
        <fullName evidence="4 9">Triosephosphate isomerase</fullName>
        <shortName evidence="9">TIM</shortName>
        <shortName evidence="9">TPI</shortName>
        <ecNumber evidence="3 9">5.3.1.1</ecNumber>
    </recommendedName>
    <alternativeName>
        <fullName evidence="9">Triose-phosphate isomerase</fullName>
    </alternativeName>
</protein>
<dbReference type="UniPathway" id="UPA00109">
    <property type="reaction ID" value="UER00189"/>
</dbReference>
<keyword evidence="6 9" id="KW-0963">Cytoplasm</keyword>
<feature type="active site" description="Electrophile" evidence="9">
    <location>
        <position position="95"/>
    </location>
</feature>
<dbReference type="CDD" id="cd00311">
    <property type="entry name" value="TIM"/>
    <property type="match status" value="1"/>
</dbReference>